<dbReference type="KEGG" id="bic:LMTR13_30790"/>
<protein>
    <recommendedName>
        <fullName evidence="9">HTH lysR-type domain-containing protein</fullName>
    </recommendedName>
</protein>
<dbReference type="Pfam" id="PF00126">
    <property type="entry name" value="HTH_1"/>
    <property type="match status" value="1"/>
</dbReference>
<dbReference type="InterPro" id="IPR050389">
    <property type="entry name" value="LysR-type_TF"/>
</dbReference>
<dbReference type="InterPro" id="IPR036388">
    <property type="entry name" value="WH-like_DNA-bd_sf"/>
</dbReference>
<evidence type="ECO:0000256" key="2">
    <source>
        <dbReference type="ARBA" id="ARBA00009437"/>
    </source>
</evidence>
<evidence type="ECO:0000256" key="8">
    <source>
        <dbReference type="ARBA" id="ARBA00023163"/>
    </source>
</evidence>
<evidence type="ECO:0000313" key="11">
    <source>
        <dbReference type="Proteomes" id="UP000092839"/>
    </source>
</evidence>
<evidence type="ECO:0000256" key="3">
    <source>
        <dbReference type="ARBA" id="ARBA00022458"/>
    </source>
</evidence>
<dbReference type="GO" id="GO:0003700">
    <property type="term" value="F:DNA-binding transcription factor activity"/>
    <property type="evidence" value="ECO:0007669"/>
    <property type="project" value="InterPro"/>
</dbReference>
<dbReference type="RefSeq" id="WP_065733103.1">
    <property type="nucleotide sequence ID" value="NZ_CP016428.1"/>
</dbReference>
<dbReference type="InterPro" id="IPR000847">
    <property type="entry name" value="LysR_HTH_N"/>
</dbReference>
<dbReference type="PANTHER" id="PTHR30118:SF6">
    <property type="entry name" value="HTH-TYPE TRANSCRIPTIONAL REGULATOR LEUO"/>
    <property type="match status" value="1"/>
</dbReference>
<keyword evidence="7" id="KW-0010">Activator</keyword>
<evidence type="ECO:0000256" key="7">
    <source>
        <dbReference type="ARBA" id="ARBA00023159"/>
    </source>
</evidence>
<dbReference type="EMBL" id="CP016428">
    <property type="protein sequence ID" value="ANW05991.1"/>
    <property type="molecule type" value="Genomic_DNA"/>
</dbReference>
<keyword evidence="3" id="KW-0536">Nodulation</keyword>
<keyword evidence="11" id="KW-1185">Reference proteome</keyword>
<dbReference type="Gene3D" id="1.10.10.10">
    <property type="entry name" value="Winged helix-like DNA-binding domain superfamily/Winged helix DNA-binding domain"/>
    <property type="match status" value="1"/>
</dbReference>
<comment type="function">
    <text evidence="1">NodD regulates the expression of the nodABCFE genes which encode other nodulation proteins. NodD is also a negative regulator of its own expression. Binds flavonoids as inducers.</text>
</comment>
<keyword evidence="6" id="KW-0238">DNA-binding</keyword>
<dbReference type="OrthoDB" id="8339333at2"/>
<dbReference type="Proteomes" id="UP000092839">
    <property type="component" value="Chromosome"/>
</dbReference>
<evidence type="ECO:0000256" key="1">
    <source>
        <dbReference type="ARBA" id="ARBA00003502"/>
    </source>
</evidence>
<comment type="similarity">
    <text evidence="2">Belongs to the LysR transcriptional regulatory family.</text>
</comment>
<keyword evidence="8" id="KW-0804">Transcription</keyword>
<reference evidence="10 11" key="1">
    <citation type="submission" date="2016-07" db="EMBL/GenBank/DDBJ databases">
        <title>Complete genome sequence of Bradyrhizobium icense LMTR 13T, a potential inoculant strain isolated from lima bean (Phaseolus lunatus) in Peru.</title>
        <authorList>
            <person name="Ormeno-Orrillo E."/>
            <person name="Duran D."/>
            <person name="Rogel M.A."/>
            <person name="Rey L."/>
            <person name="Imperial J."/>
            <person name="Ruiz-Argueso T."/>
            <person name="Martinez-Romero E."/>
        </authorList>
    </citation>
    <scope>NUCLEOTIDE SEQUENCE [LARGE SCALE GENOMIC DNA]</scope>
    <source>
        <strain evidence="10 11">LMTR 13</strain>
    </source>
</reference>
<feature type="domain" description="HTH lysR-type" evidence="9">
    <location>
        <begin position="6"/>
        <end position="63"/>
    </location>
</feature>
<evidence type="ECO:0000259" key="9">
    <source>
        <dbReference type="PROSITE" id="PS50931"/>
    </source>
</evidence>
<dbReference type="Pfam" id="PF03466">
    <property type="entry name" value="LysR_substrate"/>
    <property type="match status" value="1"/>
</dbReference>
<dbReference type="InterPro" id="IPR036390">
    <property type="entry name" value="WH_DNA-bd_sf"/>
</dbReference>
<proteinExistence type="inferred from homology"/>
<dbReference type="STRING" id="1274631.LMTR13_30790"/>
<evidence type="ECO:0000256" key="5">
    <source>
        <dbReference type="ARBA" id="ARBA00023015"/>
    </source>
</evidence>
<dbReference type="PANTHER" id="PTHR30118">
    <property type="entry name" value="HTH-TYPE TRANSCRIPTIONAL REGULATOR LEUO-RELATED"/>
    <property type="match status" value="1"/>
</dbReference>
<dbReference type="Gene3D" id="3.40.190.10">
    <property type="entry name" value="Periplasmic binding protein-like II"/>
    <property type="match status" value="2"/>
</dbReference>
<organism evidence="10 11">
    <name type="scientific">Bradyrhizobium icense</name>
    <dbReference type="NCBI Taxonomy" id="1274631"/>
    <lineage>
        <taxon>Bacteria</taxon>
        <taxon>Pseudomonadati</taxon>
        <taxon>Pseudomonadota</taxon>
        <taxon>Alphaproteobacteria</taxon>
        <taxon>Hyphomicrobiales</taxon>
        <taxon>Nitrobacteraceae</taxon>
        <taxon>Bradyrhizobium</taxon>
    </lineage>
</organism>
<evidence type="ECO:0000256" key="4">
    <source>
        <dbReference type="ARBA" id="ARBA00022491"/>
    </source>
</evidence>
<dbReference type="GO" id="GO:0003677">
    <property type="term" value="F:DNA binding"/>
    <property type="evidence" value="ECO:0007669"/>
    <property type="project" value="UniProtKB-KW"/>
</dbReference>
<dbReference type="PROSITE" id="PS50931">
    <property type="entry name" value="HTH_LYSR"/>
    <property type="match status" value="1"/>
</dbReference>
<dbReference type="PRINTS" id="PR00039">
    <property type="entry name" value="HTHLYSR"/>
</dbReference>
<gene>
    <name evidence="10" type="ORF">LMTR13_30790</name>
</gene>
<sequence length="312" mass="35249">MRFEGLDLNLLIALDAILEERSVMAASRRLHLSQPAMSAAVGRLRRYFNDEIFTISQRKLVPTPLAQSLERPTRDILLRIRANLISPPKFDPASSERRFRLVVSDYASIVLMHAVMKRVYRAAPRVCLEILPFGDRVDDQLQRGEVDFVVIPDTNLIDGHPSQHLFADEFCCVAWSGSRQIGRSISLGRYLQLGHITAQLGPIHGLSFDERALVQLGYKRRIEVIAPNFTAMAAMVIGTDRIATMHRRLAVIFARNFPLKLLRAPVRIPAFREALQWPASFHLDPALVWLREIITDVASEVDRTPAAQMKVG</sequence>
<name>A0A1B1UTC0_9BRAD</name>
<dbReference type="AlphaFoldDB" id="A0A1B1UTC0"/>
<keyword evidence="5" id="KW-0805">Transcription regulation</keyword>
<accession>A0A1B1UTC0</accession>
<keyword evidence="4" id="KW-0678">Repressor</keyword>
<evidence type="ECO:0000256" key="6">
    <source>
        <dbReference type="ARBA" id="ARBA00023125"/>
    </source>
</evidence>
<dbReference type="SUPFAM" id="SSF46785">
    <property type="entry name" value="Winged helix' DNA-binding domain"/>
    <property type="match status" value="1"/>
</dbReference>
<dbReference type="InterPro" id="IPR005119">
    <property type="entry name" value="LysR_subst-bd"/>
</dbReference>
<dbReference type="SUPFAM" id="SSF53850">
    <property type="entry name" value="Periplasmic binding protein-like II"/>
    <property type="match status" value="1"/>
</dbReference>
<evidence type="ECO:0000313" key="10">
    <source>
        <dbReference type="EMBL" id="ANW05991.1"/>
    </source>
</evidence>